<dbReference type="Pfam" id="PF04357">
    <property type="entry name" value="TamB"/>
    <property type="match status" value="1"/>
</dbReference>
<evidence type="ECO:0000259" key="5">
    <source>
        <dbReference type="Pfam" id="PF04357"/>
    </source>
</evidence>
<keyword evidence="2" id="KW-0812">Transmembrane</keyword>
<dbReference type="PANTHER" id="PTHR36985">
    <property type="entry name" value="TRANSLOCATION AND ASSEMBLY MODULE SUBUNIT TAMB"/>
    <property type="match status" value="1"/>
</dbReference>
<feature type="domain" description="Translocation and assembly module TamB C-terminal" evidence="5">
    <location>
        <begin position="1175"/>
        <end position="1444"/>
    </location>
</feature>
<comment type="caution">
    <text evidence="6">The sequence shown here is derived from an EMBL/GenBank/DDBJ whole genome shotgun (WGS) entry which is preliminary data.</text>
</comment>
<dbReference type="PANTHER" id="PTHR36985:SF1">
    <property type="entry name" value="TRANSLOCATION AND ASSEMBLY MODULE SUBUNIT TAMB"/>
    <property type="match status" value="1"/>
</dbReference>
<dbReference type="InterPro" id="IPR007452">
    <property type="entry name" value="TamB_C"/>
</dbReference>
<reference evidence="6 7" key="1">
    <citation type="submission" date="2007-01" db="EMBL/GenBank/DDBJ databases">
        <title>Annotation of the draft genome assembly of Thermosinus carboxydivorans Nor1.</title>
        <authorList>
            <consortium name="US DOE Joint Genome Institute (JGI-ORNL)"/>
            <person name="Larimer F."/>
            <person name="Land M."/>
            <person name="Hauser L."/>
        </authorList>
    </citation>
    <scope>NUCLEOTIDE SEQUENCE [LARGE SCALE GENOMIC DNA]</scope>
    <source>
        <strain evidence="6 7">Nor1</strain>
    </source>
</reference>
<name>A1HRF9_9FIRM</name>
<evidence type="ECO:0000256" key="2">
    <source>
        <dbReference type="ARBA" id="ARBA00022692"/>
    </source>
</evidence>
<dbReference type="GO" id="GO:0005886">
    <property type="term" value="C:plasma membrane"/>
    <property type="evidence" value="ECO:0007669"/>
    <property type="project" value="InterPro"/>
</dbReference>
<organism evidence="6 7">
    <name type="scientific">Thermosinus carboxydivorans Nor1</name>
    <dbReference type="NCBI Taxonomy" id="401526"/>
    <lineage>
        <taxon>Bacteria</taxon>
        <taxon>Bacillati</taxon>
        <taxon>Bacillota</taxon>
        <taxon>Negativicutes</taxon>
        <taxon>Selenomonadales</taxon>
        <taxon>Sporomusaceae</taxon>
        <taxon>Thermosinus</taxon>
    </lineage>
</organism>
<gene>
    <name evidence="6" type="ORF">TcarDRAFT_1492</name>
</gene>
<dbReference type="GO" id="GO:0009306">
    <property type="term" value="P:protein secretion"/>
    <property type="evidence" value="ECO:0007669"/>
    <property type="project" value="InterPro"/>
</dbReference>
<accession>A1HRF9</accession>
<dbReference type="eggNOG" id="COG2911">
    <property type="taxonomic scope" value="Bacteria"/>
</dbReference>
<evidence type="ECO:0000256" key="3">
    <source>
        <dbReference type="ARBA" id="ARBA00022989"/>
    </source>
</evidence>
<dbReference type="RefSeq" id="WP_007289618.1">
    <property type="nucleotide sequence ID" value="NZ_AAWL01000010.1"/>
</dbReference>
<sequence length="1444" mass="153985" precursor="true">MRQKSLVLLLIAAAIMVIAAGLWGSGRSQAVLARMQDKVAEELGRAAGGRVTFARVEVTGYNKLSFYDVAVYDARGERLAASERVTVTISLTSMLSGHFGPEAVTSVTLERPLLELIQHHDGRWNVEQFLDRPGRDGSACRARITLEDGTVSMRSPQGAWQAEKVSGTIDFVHNPTIFIKLDSTVDGAKVTAEGTLNTDGQGVVRLTAAEAPLTRLAALAPAGSMVKLTAGTAQDIMLTVRRDGQGLTYAGEARIAGAALDIDGIPIRDGSALLTITPQYLYLYKGKATIHGQTVTVHGRIALATSEPVLDLAVASAAFDPAALGYEPLQGPLAFKLTVAGTAANPVVTGQAALRDGRIAGYPVTNLQTKIVLKNKVLTVTDGTVNAFGGRVAVKGTLDLTGQNYELYVTASGLDAGALPGTASRLSGRIEGDFFVAGQAGEMPTVASGTVVVQGGQAAGIPFAELKAGLYKSGEQITLDYMNIKTGQGLLTASGKIAGQALDLAVCGYQAPLSALAPVAFGLLPDGTADFSGTVTGTLDRPEASITFTATNGRVLHQPFRTATGGLKLHSGQLVLDNIVAASGPAVYRISGTISLTGEQAVNLTVTTRQVRAENLILLVAPGERLTGNVDSDFVLTGPASNPNAAGTVTLTEGSFRGQLIAKAVGRFHRQDGVTIIDDALIHSLNTEIRLSGRVDANNELNIKLAAQDIDLARFNYGLPYPVTGRATFSGTLSGPASAPVFYGEVTAAKLVLAEREVENVRGIISVNAGRIHIPHFGFSQAQGTFAFSGTFDLNTRWVDGSLDVTNGDLAGILAVVRVPAKGIEGRLDGHVMVNGAADRPNIAVTGKLRQGKLRNYPLDSVDLDVELTNNILTIHTFTAQQGTGILAARGVANLDGPLNLEIGGRDIDAGLLTAWFDAAVTTKGKLSFAAQVSGTARHPHTAVSMEIAGGQLGSATFDSLYGLFILDNGSIRVDQILLTKGPYRASAYGVIPLAALSQEGRSQASVADQMDLRLRLEQANLSILPLLTREVAWAAGETKGELTIGGTLAEPTLRGQILVKNGAIKLASLAEPIQNVAVDIQFDGDKINIKTFDGQMGGGSYRLAGALRLQGMALADYDLLLVLDHLGISHKYFHGPLNGTLTLTSRGGTPFLSGRLLFENAEIDIPLVPEFAAADWDLGLDVELVAGNKVRLHNPYMYDILVTGRAKFAGSVRQPAASGRFEAIRGTVSYLRTIFRLKEARAEFTQYGSFEPVIHLSAETRLERTQVLLDLHGPVTSMEMRLTAVPAMSQQEILSLLTLRSRYFDKQKSASTGRDAGLDREEVMSLLDAGLQMRFIAEMEDAFRRAFGLDEFRVVRGTLAADGRTDKNATDKTEQELYTDREVYNIEVSKYVNDRLMLSYTLGVGHNERTMGFRYDLTRRFSITGSVDEQNHRRFGLETRFRF</sequence>
<dbReference type="EMBL" id="AAWL01000010">
    <property type="protein sequence ID" value="EAX47474.1"/>
    <property type="molecule type" value="Genomic_DNA"/>
</dbReference>
<evidence type="ECO:0000313" key="6">
    <source>
        <dbReference type="EMBL" id="EAX47474.1"/>
    </source>
</evidence>
<evidence type="ECO:0000313" key="7">
    <source>
        <dbReference type="Proteomes" id="UP000005139"/>
    </source>
</evidence>
<evidence type="ECO:0000256" key="1">
    <source>
        <dbReference type="ARBA" id="ARBA00004167"/>
    </source>
</evidence>
<protein>
    <recommendedName>
        <fullName evidence="5">Translocation and assembly module TamB C-terminal domain-containing protein</fullName>
    </recommendedName>
</protein>
<proteinExistence type="predicted"/>
<keyword evidence="4" id="KW-0472">Membrane</keyword>
<reference evidence="6 7" key="2">
    <citation type="submission" date="2007-01" db="EMBL/GenBank/DDBJ databases">
        <title>Sequencing of the draft genome and assembly of Thermosinus carboxydivorans Nor1.</title>
        <authorList>
            <consortium name="US DOE Joint Genome Institute (JGI-PGF)"/>
            <person name="Copeland A."/>
            <person name="Lucas S."/>
            <person name="Lapidus A."/>
            <person name="Barry K."/>
            <person name="Glavina del Rio T."/>
            <person name="Dalin E."/>
            <person name="Tice H."/>
            <person name="Bruce D."/>
            <person name="Pitluck S."/>
            <person name="Richardson P."/>
        </authorList>
    </citation>
    <scope>NUCLEOTIDE SEQUENCE [LARGE SCALE GENOMIC DNA]</scope>
    <source>
        <strain evidence="6 7">Nor1</strain>
    </source>
</reference>
<keyword evidence="3" id="KW-1133">Transmembrane helix</keyword>
<dbReference type="Proteomes" id="UP000005139">
    <property type="component" value="Unassembled WGS sequence"/>
</dbReference>
<comment type="subcellular location">
    <subcellularLocation>
        <location evidence="1">Membrane</location>
        <topology evidence="1">Single-pass membrane protein</topology>
    </subcellularLocation>
</comment>
<evidence type="ECO:0000256" key="4">
    <source>
        <dbReference type="ARBA" id="ARBA00023136"/>
    </source>
</evidence>
<keyword evidence="7" id="KW-1185">Reference proteome</keyword>
<dbReference type="GO" id="GO:0097347">
    <property type="term" value="C:TAM protein secretion complex"/>
    <property type="evidence" value="ECO:0007669"/>
    <property type="project" value="TreeGrafter"/>
</dbReference>